<proteinExistence type="predicted"/>
<protein>
    <submittedName>
        <fullName evidence="1">2',3'-cyclic-nucleotide 3'-phosphodiesterase</fullName>
    </submittedName>
</protein>
<sequence length="192" mass="21203">MPGSSLWLLPPADHPLDSLLTSLIEQTSAHFHSPHLFIPHVTLTSEIASSAYESNPQQWLDEFKFPKSDLVQVRFESLQSEDVFVRKLYIKVEKGGVIELGKVARQAVDGYVEEAAAKRWAEEKYAPHLSLLYHACPKVPEAEIAKIGGLLQAAGIDLEGQGELGGWEGGRVVLVPTDRPIAEWSPIAERTL</sequence>
<reference evidence="1" key="1">
    <citation type="journal article" date="2020" name="Stud. Mycol.">
        <title>101 Dothideomycetes genomes: a test case for predicting lifestyles and emergence of pathogens.</title>
        <authorList>
            <person name="Haridas S."/>
            <person name="Albert R."/>
            <person name="Binder M."/>
            <person name="Bloem J."/>
            <person name="Labutti K."/>
            <person name="Salamov A."/>
            <person name="Andreopoulos B."/>
            <person name="Baker S."/>
            <person name="Barry K."/>
            <person name="Bills G."/>
            <person name="Bluhm B."/>
            <person name="Cannon C."/>
            <person name="Castanera R."/>
            <person name="Culley D."/>
            <person name="Daum C."/>
            <person name="Ezra D."/>
            <person name="Gonzalez J."/>
            <person name="Henrissat B."/>
            <person name="Kuo A."/>
            <person name="Liang C."/>
            <person name="Lipzen A."/>
            <person name="Lutzoni F."/>
            <person name="Magnuson J."/>
            <person name="Mondo S."/>
            <person name="Nolan M."/>
            <person name="Ohm R."/>
            <person name="Pangilinan J."/>
            <person name="Park H.-J."/>
            <person name="Ramirez L."/>
            <person name="Alfaro M."/>
            <person name="Sun H."/>
            <person name="Tritt A."/>
            <person name="Yoshinaga Y."/>
            <person name="Zwiers L.-H."/>
            <person name="Turgeon B."/>
            <person name="Goodwin S."/>
            <person name="Spatafora J."/>
            <person name="Crous P."/>
            <person name="Grigoriev I."/>
        </authorList>
    </citation>
    <scope>NUCLEOTIDE SEQUENCE</scope>
    <source>
        <strain evidence="1">CBS 122681</strain>
    </source>
</reference>
<dbReference type="GO" id="GO:0004113">
    <property type="term" value="F:2',3'-cyclic-nucleotide 3'-phosphodiesterase activity"/>
    <property type="evidence" value="ECO:0007669"/>
    <property type="project" value="TreeGrafter"/>
</dbReference>
<dbReference type="AlphaFoldDB" id="A0A6A6TRV8"/>
<dbReference type="Pfam" id="PF07823">
    <property type="entry name" value="CPDase"/>
    <property type="match status" value="1"/>
</dbReference>
<evidence type="ECO:0000313" key="2">
    <source>
        <dbReference type="Proteomes" id="UP000799324"/>
    </source>
</evidence>
<name>A0A6A6TRV8_9PLEO</name>
<dbReference type="SUPFAM" id="SSF55144">
    <property type="entry name" value="LigT-like"/>
    <property type="match status" value="1"/>
</dbReference>
<dbReference type="PANTHER" id="PTHR28141:SF1">
    <property type="entry name" value="2',3'-CYCLIC-NUCLEOTIDE 3'-PHOSPHODIESTERASE"/>
    <property type="match status" value="1"/>
</dbReference>
<dbReference type="InterPro" id="IPR009097">
    <property type="entry name" value="Cyclic_Pdiesterase"/>
</dbReference>
<gene>
    <name evidence="1" type="ORF">K491DRAFT_687512</name>
</gene>
<evidence type="ECO:0000313" key="1">
    <source>
        <dbReference type="EMBL" id="KAF2661364.1"/>
    </source>
</evidence>
<dbReference type="EMBL" id="MU004294">
    <property type="protein sequence ID" value="KAF2661364.1"/>
    <property type="molecule type" value="Genomic_DNA"/>
</dbReference>
<dbReference type="InterPro" id="IPR012386">
    <property type="entry name" value="Cyclic-nucl_3Pdiesterase"/>
</dbReference>
<dbReference type="PANTHER" id="PTHR28141">
    <property type="entry name" value="2',3'-CYCLIC-NUCLEOTIDE 3'-PHOSPHODIESTERASE"/>
    <property type="match status" value="1"/>
</dbReference>
<accession>A0A6A6TRV8</accession>
<dbReference type="Proteomes" id="UP000799324">
    <property type="component" value="Unassembled WGS sequence"/>
</dbReference>
<dbReference type="GO" id="GO:0009187">
    <property type="term" value="P:cyclic nucleotide metabolic process"/>
    <property type="evidence" value="ECO:0007669"/>
    <property type="project" value="TreeGrafter"/>
</dbReference>
<keyword evidence="2" id="KW-1185">Reference proteome</keyword>
<dbReference type="OrthoDB" id="514292at2759"/>
<dbReference type="Gene3D" id="3.90.1140.10">
    <property type="entry name" value="Cyclic phosphodiesterase"/>
    <property type="match status" value="1"/>
</dbReference>
<organism evidence="1 2">
    <name type="scientific">Lophiostoma macrostomum CBS 122681</name>
    <dbReference type="NCBI Taxonomy" id="1314788"/>
    <lineage>
        <taxon>Eukaryota</taxon>
        <taxon>Fungi</taxon>
        <taxon>Dikarya</taxon>
        <taxon>Ascomycota</taxon>
        <taxon>Pezizomycotina</taxon>
        <taxon>Dothideomycetes</taxon>
        <taxon>Pleosporomycetidae</taxon>
        <taxon>Pleosporales</taxon>
        <taxon>Lophiostomataceae</taxon>
        <taxon>Lophiostoma</taxon>
    </lineage>
</organism>